<dbReference type="GO" id="GO:0046872">
    <property type="term" value="F:metal ion binding"/>
    <property type="evidence" value="ECO:0007669"/>
    <property type="project" value="UniProtKB-KW"/>
</dbReference>
<dbReference type="InterPro" id="IPR033889">
    <property type="entry name" value="LanC"/>
</dbReference>
<evidence type="ECO:0000256" key="1">
    <source>
        <dbReference type="PIRSR" id="PIRSR607822-1"/>
    </source>
</evidence>
<reference evidence="2" key="1">
    <citation type="journal article" date="2015" name="Appl. Environ. Microbiol.">
        <title>The Bacillus cereus Group Is an Excellent Reservoir of Novel Lanthipeptides.</title>
        <authorList>
            <person name="Xin B."/>
            <person name="Zheng J."/>
            <person name="Xu Z."/>
            <person name="Song X."/>
            <person name="Ruan L."/>
            <person name="Peng D."/>
            <person name="Sun M."/>
        </authorList>
    </citation>
    <scope>NUCLEOTIDE SEQUENCE</scope>
    <source>
        <strain evidence="2">T01001</strain>
    </source>
</reference>
<accession>A0A0B4UAQ7</accession>
<dbReference type="SUPFAM" id="SSF158745">
    <property type="entry name" value="LanC-like"/>
    <property type="match status" value="1"/>
</dbReference>
<feature type="binding site" evidence="1">
    <location>
        <position position="300"/>
    </location>
    <ligand>
        <name>Zn(2+)</name>
        <dbReference type="ChEBI" id="CHEBI:29105"/>
    </ligand>
</feature>
<dbReference type="SMART" id="SM01260">
    <property type="entry name" value="LANC_like"/>
    <property type="match status" value="1"/>
</dbReference>
<keyword evidence="1" id="KW-0862">Zinc</keyword>
<protein>
    <submittedName>
        <fullName evidence="2">Lanthionine synthetase C-like protein</fullName>
    </submittedName>
</protein>
<dbReference type="EMBL" id="KP133062">
    <property type="protein sequence ID" value="AJC64497.1"/>
    <property type="molecule type" value="Genomic_DNA"/>
</dbReference>
<feature type="binding site" evidence="1">
    <location>
        <position position="350"/>
    </location>
    <ligand>
        <name>Zn(2+)</name>
        <dbReference type="ChEBI" id="CHEBI:29105"/>
    </ligand>
</feature>
<keyword evidence="1" id="KW-0479">Metal-binding</keyword>
<proteinExistence type="predicted"/>
<name>A0A0B4UAQ7_BACTU</name>
<sequence length="441" mass="50025">MRGYQMTIKLNENELKTLNEINQKLIKLYSDFEKVESYINDSASPGLEAIELASLAGGYAGIALALGVSDDVSSNQSTDEISYEYIKRCIAIIQSNPTYSFSLFSGLTGILISLKFNSKNGQRYKNIIEQLLQVITHNYKESLSISQANLINNTVTTDDFDVILGWSGILRTLLEFDNDLYDTELNKIIEDISLYLIKLGAFTNDSKPCWFIEYAQLSDIEKETFVGGFYNNGMSHGISGVLASLSILYIKGYRFNGLESSINNIRTWLLQNILEHRGVEYIPNVTVDNTNTFNHRDAWCYGTPGVSTALFISAMTDENLYIKEKSIELFKTFLKRASEEHKLISPTICHGFAGILMLCIRLIEYGVSDPEILEIANNVFQKLMSFYKENELILFPDYEIIENKRVEIHKIGLLEGVTGIFLIIQSLLHDKNEWDQIFLIS</sequence>
<dbReference type="PRINTS" id="PR01950">
    <property type="entry name" value="LANCSUPER"/>
</dbReference>
<dbReference type="CDD" id="cd04793">
    <property type="entry name" value="LanC"/>
    <property type="match status" value="1"/>
</dbReference>
<dbReference type="Gene3D" id="1.50.10.20">
    <property type="match status" value="1"/>
</dbReference>
<dbReference type="InterPro" id="IPR007822">
    <property type="entry name" value="LANC-like"/>
</dbReference>
<dbReference type="GO" id="GO:0031179">
    <property type="term" value="P:peptide modification"/>
    <property type="evidence" value="ECO:0007669"/>
    <property type="project" value="InterPro"/>
</dbReference>
<evidence type="ECO:0000313" key="2">
    <source>
        <dbReference type="EMBL" id="AJC64497.1"/>
    </source>
</evidence>
<dbReference type="Pfam" id="PF05147">
    <property type="entry name" value="LANC_like"/>
    <property type="match status" value="1"/>
</dbReference>
<dbReference type="PRINTS" id="PR01955">
    <property type="entry name" value="LANCFRANKIA"/>
</dbReference>
<dbReference type="AlphaFoldDB" id="A0A0B4UAQ7"/>
<organism evidence="2">
    <name type="scientific">Bacillus thuringiensis</name>
    <dbReference type="NCBI Taxonomy" id="1428"/>
    <lineage>
        <taxon>Bacteria</taxon>
        <taxon>Bacillati</taxon>
        <taxon>Bacillota</taxon>
        <taxon>Bacilli</taxon>
        <taxon>Bacillales</taxon>
        <taxon>Bacillaceae</taxon>
        <taxon>Bacillus</taxon>
        <taxon>Bacillus cereus group</taxon>
    </lineage>
</organism>
<feature type="binding site" evidence="1">
    <location>
        <position position="349"/>
    </location>
    <ligand>
        <name>Zn(2+)</name>
        <dbReference type="ChEBI" id="CHEBI:29105"/>
    </ligand>
</feature>